<protein>
    <submittedName>
        <fullName evidence="2">Uncharacterized protein</fullName>
    </submittedName>
</protein>
<keyword evidence="1" id="KW-0472">Membrane</keyword>
<dbReference type="EMBL" id="FJUX01000135">
    <property type="protein sequence ID" value="CZT10976.1"/>
    <property type="molecule type" value="Genomic_DNA"/>
</dbReference>
<dbReference type="AlphaFoldDB" id="A0A1E1LKF6"/>
<accession>A0A1E1LKF6</accession>
<keyword evidence="1" id="KW-1133">Transmembrane helix</keyword>
<evidence type="ECO:0000313" key="2">
    <source>
        <dbReference type="EMBL" id="CZT10976.1"/>
    </source>
</evidence>
<dbReference type="OrthoDB" id="3348320at2759"/>
<feature type="transmembrane region" description="Helical" evidence="1">
    <location>
        <begin position="30"/>
        <end position="51"/>
    </location>
</feature>
<proteinExistence type="predicted"/>
<dbReference type="Proteomes" id="UP000178912">
    <property type="component" value="Unassembled WGS sequence"/>
</dbReference>
<name>A0A1E1LKF6_9HELO</name>
<keyword evidence="3" id="KW-1185">Reference proteome</keyword>
<keyword evidence="1" id="KW-0812">Transmembrane</keyword>
<evidence type="ECO:0000313" key="3">
    <source>
        <dbReference type="Proteomes" id="UP000178912"/>
    </source>
</evidence>
<organism evidence="2 3">
    <name type="scientific">Rhynchosporium agropyri</name>
    <dbReference type="NCBI Taxonomy" id="914238"/>
    <lineage>
        <taxon>Eukaryota</taxon>
        <taxon>Fungi</taxon>
        <taxon>Dikarya</taxon>
        <taxon>Ascomycota</taxon>
        <taxon>Pezizomycotina</taxon>
        <taxon>Leotiomycetes</taxon>
        <taxon>Helotiales</taxon>
        <taxon>Ploettnerulaceae</taxon>
        <taxon>Rhynchosporium</taxon>
    </lineage>
</organism>
<gene>
    <name evidence="2" type="ORF">RAG0_15287</name>
</gene>
<reference evidence="3" key="1">
    <citation type="submission" date="2016-03" db="EMBL/GenBank/DDBJ databases">
        <authorList>
            <person name="Guldener U."/>
        </authorList>
    </citation>
    <scope>NUCLEOTIDE SEQUENCE [LARGE SCALE GENOMIC DNA]</scope>
    <source>
        <strain evidence="3">04CH-RAC-A.6.1</strain>
    </source>
</reference>
<sequence length="221" mass="25493">MSSPKKKLLQARDFERALARLDHEMEKKDFLAAFAPINVVTVGGYLAVTYFGNREATGDLDYMIEPQWANDDEIKSPLKEAIILVAEEEKFEYDWMNDDLAIWATAEASKSLFERAYEQNILLFDGQCLKVWAAPLEWALERKLRRIAFAERGDKTVDLDDALTLFKYFRDSKKGPLDMEYFRNLNMNGFDLNPRVKDMEKVAAEYRQLYGEDLFSASAAA</sequence>
<evidence type="ECO:0000256" key="1">
    <source>
        <dbReference type="SAM" id="Phobius"/>
    </source>
</evidence>